<protein>
    <submittedName>
        <fullName evidence="2">Uncharacterized protein</fullName>
    </submittedName>
</protein>
<comment type="caution">
    <text evidence="2">The sequence shown here is derived from an EMBL/GenBank/DDBJ whole genome shotgun (WGS) entry which is preliminary data.</text>
</comment>
<reference evidence="2 3" key="1">
    <citation type="submission" date="2024-02" db="EMBL/GenBank/DDBJ databases">
        <authorList>
            <person name="Chen Y."/>
            <person name="Shah S."/>
            <person name="Dougan E. K."/>
            <person name="Thang M."/>
            <person name="Chan C."/>
        </authorList>
    </citation>
    <scope>NUCLEOTIDE SEQUENCE [LARGE SCALE GENOMIC DNA]</scope>
</reference>
<keyword evidence="1" id="KW-0472">Membrane</keyword>
<keyword evidence="1" id="KW-0812">Transmembrane</keyword>
<feature type="transmembrane region" description="Helical" evidence="1">
    <location>
        <begin position="38"/>
        <end position="58"/>
    </location>
</feature>
<gene>
    <name evidence="2" type="ORF">CCMP2556_LOCUS41311</name>
</gene>
<keyword evidence="3" id="KW-1185">Reference proteome</keyword>
<accession>A0ABP0QAI2</accession>
<keyword evidence="1" id="KW-1133">Transmembrane helix</keyword>
<sequence>MGVCCSSWVVASRGSSKRSFLTPMGCATYKTVAEANKMVSRCVLLLLVVLAMEGVYIIEQPSSSLLLLHERMVWFVDLMEELGMKMFRQTFWMRALGHPTPKRSIVLSNSTWISELSFASRMRAAKLKSELKTTDKYTSKAGVKRFKGNKNLKGTQLFAPSIQPHNMLMWGHVLGLKLHAPNEVDPHDFKKTYKALNWGDRWCDAGMPEVVAYLRGSKLLEIPRDWRECLPAEL</sequence>
<organism evidence="2 3">
    <name type="scientific">Durusdinium trenchii</name>
    <dbReference type="NCBI Taxonomy" id="1381693"/>
    <lineage>
        <taxon>Eukaryota</taxon>
        <taxon>Sar</taxon>
        <taxon>Alveolata</taxon>
        <taxon>Dinophyceae</taxon>
        <taxon>Suessiales</taxon>
        <taxon>Symbiodiniaceae</taxon>
        <taxon>Durusdinium</taxon>
    </lineage>
</organism>
<name>A0ABP0QAI2_9DINO</name>
<dbReference type="Proteomes" id="UP001642484">
    <property type="component" value="Unassembled WGS sequence"/>
</dbReference>
<evidence type="ECO:0000313" key="2">
    <source>
        <dbReference type="EMBL" id="CAK9085023.1"/>
    </source>
</evidence>
<dbReference type="EMBL" id="CAXAMN010024250">
    <property type="protein sequence ID" value="CAK9085023.1"/>
    <property type="molecule type" value="Genomic_DNA"/>
</dbReference>
<proteinExistence type="predicted"/>
<evidence type="ECO:0000313" key="3">
    <source>
        <dbReference type="Proteomes" id="UP001642484"/>
    </source>
</evidence>
<evidence type="ECO:0000256" key="1">
    <source>
        <dbReference type="SAM" id="Phobius"/>
    </source>
</evidence>